<feature type="region of interest" description="Disordered" evidence="7">
    <location>
        <begin position="1186"/>
        <end position="1387"/>
    </location>
</feature>
<evidence type="ECO:0000256" key="6">
    <source>
        <dbReference type="ARBA" id="ARBA00023172"/>
    </source>
</evidence>
<keyword evidence="5" id="KW-0067">ATP-binding</keyword>
<protein>
    <recommendedName>
        <fullName evidence="10">Tubulin--tyrosine ligase-like protein 9</fullName>
    </recommendedName>
</protein>
<evidence type="ECO:0000256" key="4">
    <source>
        <dbReference type="ARBA" id="ARBA00022741"/>
    </source>
</evidence>
<feature type="compositionally biased region" description="Low complexity" evidence="7">
    <location>
        <begin position="1246"/>
        <end position="1268"/>
    </location>
</feature>
<comment type="caution">
    <text evidence="8">The sequence shown here is derived from an EMBL/GenBank/DDBJ whole genome shotgun (WGS) entry which is preliminary data.</text>
</comment>
<dbReference type="Gene3D" id="1.10.443.10">
    <property type="entry name" value="Intergrase catalytic core"/>
    <property type="match status" value="1"/>
</dbReference>
<dbReference type="Pfam" id="PF03133">
    <property type="entry name" value="TTL"/>
    <property type="match status" value="1"/>
</dbReference>
<feature type="region of interest" description="Disordered" evidence="7">
    <location>
        <begin position="1136"/>
        <end position="1174"/>
    </location>
</feature>
<keyword evidence="6" id="KW-0233">DNA recombination</keyword>
<evidence type="ECO:0000256" key="1">
    <source>
        <dbReference type="ARBA" id="ARBA00004496"/>
    </source>
</evidence>
<feature type="region of interest" description="Disordered" evidence="7">
    <location>
        <begin position="115"/>
        <end position="141"/>
    </location>
</feature>
<dbReference type="InterPro" id="IPR011010">
    <property type="entry name" value="DNA_brk_join_enz"/>
</dbReference>
<dbReference type="InterPro" id="IPR013762">
    <property type="entry name" value="Integrase-like_cat_sf"/>
</dbReference>
<dbReference type="Gene3D" id="3.30.470.20">
    <property type="entry name" value="ATP-grasp fold, B domain"/>
    <property type="match status" value="1"/>
</dbReference>
<sequence length="1924" mass="207439">MLLNPWGERERRFGETVNALSETPVQGWPVQGPRTLLWCLSFMSTMAGTPTAWHQRWLTSMALPDEDEHAKLHETLCRVLDLAVVYDQLQIAEMASFEIVARQLQLLEERVYETRSAPPSGAAPKAKAAARGGAAAGTSSTPETSHFLGAGVSKANLCISPKLLEYIADQMRAEAAISKERRKVGMLEWEVAERQATYSTGFFFVEKSNGVNLRLVFDARPFVSVMPMGWSWALHFCQSALAAAILDSGIDESSMLVDGAAIPPLRKDSDVIGAGYVDNFATVSLGPDVAATACQAMRDVLVSRGLPVDEFAPAAKRVVFTGLDILGDVGIVRCKIDRLCRLRQALLGLLRRGFASPLALSAVVGHCTWGMITNRPMLSIFNSVYRFMGLDPRVAVPLWPSVIAELRAAAALIPLWWADVRAEWSATTFCSDASPYGIGVCRKTVDQEVAAAAGRLSERWRYRFSDAVHARARALGIEPRTVLEAAVNKKCFEECRLSPRPPKIPGGPPSTASSLHRPADAASLDGFDEIPDSITAFDGWATMRSSRHSRFGLDIMRYEAEALGFAMRHSARSGRLRHHRIWFTVDNLPLALAAGKGRSGARGLRDPLRRLCALSAASGIRRAIRWIPSESNAADSPSRTGALSVLESAAVSDATMANYWGAAKKFEEWCRWTSQTFSTAEEVDVILVTYFVNLFLDGFDSATGRVLMAALKHYLPAILAGRAPCPRAARALTGWRKLVPPRMRLPLPRAAMASIVGVLISWKLFGMAVFIRLMFDTYLRPSEACRLTAGSVIRPRPDGALGYGHRALIVNDACLDRPGKTGEMDESVIVDDPTIWPLLEALVHDKGPIDGLWTFAPDEVRSMFRRAAAALGLETELTLYSLRHGGASDDLLSLRRTRKEVKDRGRWRTDQSLLRYAKRARMQQRIANLGQNVVDFGEQVDRQMNDLILQTTASGVFPLQVPLAVTSRCCPALVLGSDGGAARALQRLGFGVVHLDTSRHAGDDITDPAAGAFWASHHDCRGQPAADAIWGALAAAAPRGLPAAGECPAGSADAAGPSGPPPEAAAGALERCPWGELARELLAWHAVAPRREGSELPSGCPRYVAAAAALALTFGGVPVTHLGGLGLRARWGAQRREAQQLSSTVPPSHAPHGGSARPSWPAHPVSGVHGGVPQRSGTLLHLAAASDAGTPRRDGSVCSASSSDGGAPQPARTARPADRVGDGASCPLRAEHTAGGVDAGVTGPTRAGHPLRPPRAGRAGRAAGEADGTSSSTCSPDAGGEGGGGPSASRRPRPVPPLLPLVGRGGGAAGCPSCPARRPTSTDGGTSTSARHARPEGGATRWAQAARAAVGGPQSARQPRRPGGARAAAAPASASPPAAADRAEGSRRLRSLEDHVLAAYDAVRGANAPKLVWRTTDSELDYEQLRPGEFFNHFRNNRALTTKAGLASCLAQRAGSGDWRRVEAFFPRCYDLAQPAERGSFVLDFRRGAALKVALLHLRLRSRQPAGAAAGGAAPSGGYRCNSDVLRVVERVLRRWCLDLDPGHLDEEEDDGALLAQPSEGDWDALVLYSQLGEGQLFGEVGDEGLVIHASRRYRIGGGLAPAERQARLAPPAARVEDWLEFEGHHWGSAAAEVDAGLQEVASRLEGLFGQWSLQGGWLGRNVWIVKPGTSSKGSGVECMHTLPELLRHCDMMPGRVVQKYISRPLVLFSGRKFDIRQWVLVRSVLPLRVFFFSECYLRLCNGMYDLGDLRDRERHISNWQVNKHGKNVVDGAVASLAEFREQLAEITGDSAFWESRLEPQLRDIAVEVLRAGQEGLEHRDDSFELLGFDFMVDEDMRVWLLEINLSPGCDSRTPLLAALLQRMSRRLVEIAVLGREDPDGQAPDWVKICDDQQARPGDRGAAELPRTQDLAVTGRSLRAPRPA</sequence>
<feature type="region of interest" description="Disordered" evidence="7">
    <location>
        <begin position="1893"/>
        <end position="1924"/>
    </location>
</feature>
<keyword evidence="2" id="KW-0963">Cytoplasm</keyword>
<organism evidence="8 9">
    <name type="scientific">Prorocentrum cordatum</name>
    <dbReference type="NCBI Taxonomy" id="2364126"/>
    <lineage>
        <taxon>Eukaryota</taxon>
        <taxon>Sar</taxon>
        <taxon>Alveolata</taxon>
        <taxon>Dinophyceae</taxon>
        <taxon>Prorocentrales</taxon>
        <taxon>Prorocentraceae</taxon>
        <taxon>Prorocentrum</taxon>
    </lineage>
</organism>
<reference evidence="8" key="1">
    <citation type="submission" date="2023-10" db="EMBL/GenBank/DDBJ databases">
        <authorList>
            <person name="Chen Y."/>
            <person name="Shah S."/>
            <person name="Dougan E. K."/>
            <person name="Thang M."/>
            <person name="Chan C."/>
        </authorList>
    </citation>
    <scope>NUCLEOTIDE SEQUENCE [LARGE SCALE GENOMIC DNA]</scope>
</reference>
<feature type="region of interest" description="Disordered" evidence="7">
    <location>
        <begin position="1045"/>
        <end position="1067"/>
    </location>
</feature>
<dbReference type="PROSITE" id="PS51221">
    <property type="entry name" value="TTL"/>
    <property type="match status" value="1"/>
</dbReference>
<evidence type="ECO:0000256" key="2">
    <source>
        <dbReference type="ARBA" id="ARBA00022490"/>
    </source>
</evidence>
<keyword evidence="4" id="KW-0547">Nucleotide-binding</keyword>
<dbReference type="Proteomes" id="UP001189429">
    <property type="component" value="Unassembled WGS sequence"/>
</dbReference>
<accession>A0ABN9WJS7</accession>
<proteinExistence type="predicted"/>
<comment type="subcellular location">
    <subcellularLocation>
        <location evidence="1">Cytoplasm</location>
    </subcellularLocation>
</comment>
<evidence type="ECO:0000256" key="7">
    <source>
        <dbReference type="SAM" id="MobiDB-lite"/>
    </source>
</evidence>
<dbReference type="InterPro" id="IPR051437">
    <property type="entry name" value="TTLL_monoglycylase"/>
</dbReference>
<dbReference type="SUPFAM" id="SSF56059">
    <property type="entry name" value="Glutathione synthetase ATP-binding domain-like"/>
    <property type="match status" value="1"/>
</dbReference>
<dbReference type="PANTHER" id="PTHR45870:SF2">
    <property type="entry name" value="TUBULIN MONOGLYCYLASE TTLL3"/>
    <property type="match status" value="1"/>
</dbReference>
<dbReference type="EMBL" id="CAUYUJ010018852">
    <property type="protein sequence ID" value="CAK0886808.1"/>
    <property type="molecule type" value="Genomic_DNA"/>
</dbReference>
<feature type="compositionally biased region" description="Low complexity" evidence="7">
    <location>
        <begin position="1045"/>
        <end position="1057"/>
    </location>
</feature>
<evidence type="ECO:0008006" key="10">
    <source>
        <dbReference type="Google" id="ProtNLM"/>
    </source>
</evidence>
<keyword evidence="9" id="KW-1185">Reference proteome</keyword>
<evidence type="ECO:0000313" key="8">
    <source>
        <dbReference type="EMBL" id="CAK0886808.1"/>
    </source>
</evidence>
<evidence type="ECO:0000256" key="3">
    <source>
        <dbReference type="ARBA" id="ARBA00022598"/>
    </source>
</evidence>
<dbReference type="SUPFAM" id="SSF56349">
    <property type="entry name" value="DNA breaking-rejoining enzymes"/>
    <property type="match status" value="1"/>
</dbReference>
<dbReference type="InterPro" id="IPR004344">
    <property type="entry name" value="TTL/TTLL_fam"/>
</dbReference>
<name>A0ABN9WJS7_9DINO</name>
<feature type="compositionally biased region" description="Polar residues" evidence="7">
    <location>
        <begin position="1319"/>
        <end position="1330"/>
    </location>
</feature>
<feature type="compositionally biased region" description="Basic and acidic residues" evidence="7">
    <location>
        <begin position="1893"/>
        <end position="1902"/>
    </location>
</feature>
<gene>
    <name evidence="8" type="ORF">PCOR1329_LOCUS68058</name>
</gene>
<evidence type="ECO:0000256" key="5">
    <source>
        <dbReference type="ARBA" id="ARBA00022840"/>
    </source>
</evidence>
<keyword evidence="3" id="KW-0436">Ligase</keyword>
<dbReference type="PANTHER" id="PTHR45870">
    <property type="entry name" value="TUBULIN MONOGLYCYLASE TTLL3"/>
    <property type="match status" value="1"/>
</dbReference>
<feature type="non-terminal residue" evidence="8">
    <location>
        <position position="1924"/>
    </location>
</feature>
<feature type="compositionally biased region" description="Low complexity" evidence="7">
    <location>
        <begin position="1337"/>
        <end position="1380"/>
    </location>
</feature>
<evidence type="ECO:0000313" key="9">
    <source>
        <dbReference type="Proteomes" id="UP001189429"/>
    </source>
</evidence>